<dbReference type="Proteomes" id="UP000615593">
    <property type="component" value="Unassembled WGS sequence"/>
</dbReference>
<dbReference type="CDD" id="cd00158">
    <property type="entry name" value="RHOD"/>
    <property type="match status" value="1"/>
</dbReference>
<evidence type="ECO:0000313" key="3">
    <source>
        <dbReference type="EMBL" id="GGZ47407.1"/>
    </source>
</evidence>
<dbReference type="Pfam" id="PF00581">
    <property type="entry name" value="Rhodanese"/>
    <property type="match status" value="1"/>
</dbReference>
<keyword evidence="4" id="KW-1185">Reference proteome</keyword>
<dbReference type="SMART" id="SM00450">
    <property type="entry name" value="RHOD"/>
    <property type="match status" value="1"/>
</dbReference>
<feature type="domain" description="Rhodanese" evidence="2">
    <location>
        <begin position="49"/>
        <end position="138"/>
    </location>
</feature>
<dbReference type="SUPFAM" id="SSF52821">
    <property type="entry name" value="Rhodanese/Cell cycle control phosphatase"/>
    <property type="match status" value="1"/>
</dbReference>
<comment type="caution">
    <text evidence="3">The sequence shown here is derived from an EMBL/GenBank/DDBJ whole genome shotgun (WGS) entry which is preliminary data.</text>
</comment>
<feature type="signal peptide" evidence="1">
    <location>
        <begin position="1"/>
        <end position="21"/>
    </location>
</feature>
<reference evidence="4" key="1">
    <citation type="journal article" date="2019" name="Int. J. Syst. Evol. Microbiol.">
        <title>The Global Catalogue of Microorganisms (GCM) 10K type strain sequencing project: providing services to taxonomists for standard genome sequencing and annotation.</title>
        <authorList>
            <consortium name="The Broad Institute Genomics Platform"/>
            <consortium name="The Broad Institute Genome Sequencing Center for Infectious Disease"/>
            <person name="Wu L."/>
            <person name="Ma J."/>
        </authorList>
    </citation>
    <scope>NUCLEOTIDE SEQUENCE [LARGE SCALE GENOMIC DNA]</scope>
    <source>
        <strain evidence="4">KCTC 12708</strain>
    </source>
</reference>
<dbReference type="InterPro" id="IPR052367">
    <property type="entry name" value="Thiosulfate_ST/Rhodanese-like"/>
</dbReference>
<accession>A0ABQ3BMV3</accession>
<feature type="chain" id="PRO_5045473056" description="Rhodanese domain-containing protein" evidence="1">
    <location>
        <begin position="22"/>
        <end position="138"/>
    </location>
</feature>
<proteinExistence type="predicted"/>
<evidence type="ECO:0000256" key="1">
    <source>
        <dbReference type="SAM" id="SignalP"/>
    </source>
</evidence>
<dbReference type="Gene3D" id="3.40.250.10">
    <property type="entry name" value="Rhodanese-like domain"/>
    <property type="match status" value="1"/>
</dbReference>
<evidence type="ECO:0000259" key="2">
    <source>
        <dbReference type="PROSITE" id="PS50206"/>
    </source>
</evidence>
<dbReference type="EMBL" id="BMWY01000001">
    <property type="protein sequence ID" value="GGZ47407.1"/>
    <property type="molecule type" value="Genomic_DNA"/>
</dbReference>
<organism evidence="3 4">
    <name type="scientific">Mesonia mobilis</name>
    <dbReference type="NCBI Taxonomy" id="369791"/>
    <lineage>
        <taxon>Bacteria</taxon>
        <taxon>Pseudomonadati</taxon>
        <taxon>Bacteroidota</taxon>
        <taxon>Flavobacteriia</taxon>
        <taxon>Flavobacteriales</taxon>
        <taxon>Flavobacteriaceae</taxon>
        <taxon>Mesonia</taxon>
    </lineage>
</organism>
<dbReference type="PROSITE" id="PS50206">
    <property type="entry name" value="RHODANESE_3"/>
    <property type="match status" value="1"/>
</dbReference>
<dbReference type="InterPro" id="IPR036873">
    <property type="entry name" value="Rhodanese-like_dom_sf"/>
</dbReference>
<protein>
    <recommendedName>
        <fullName evidence="2">Rhodanese domain-containing protein</fullName>
    </recommendedName>
</protein>
<dbReference type="InterPro" id="IPR001763">
    <property type="entry name" value="Rhodanese-like_dom"/>
</dbReference>
<dbReference type="PANTHER" id="PTHR45431">
    <property type="entry name" value="RHODANESE-LIKE DOMAIN-CONTAINING PROTEIN 15, CHLOROPLASTIC"/>
    <property type="match status" value="1"/>
</dbReference>
<dbReference type="GeneID" id="94368276"/>
<gene>
    <name evidence="3" type="ORF">GCM10008088_06220</name>
</gene>
<keyword evidence="1" id="KW-0732">Signal</keyword>
<evidence type="ECO:0000313" key="4">
    <source>
        <dbReference type="Proteomes" id="UP000615593"/>
    </source>
</evidence>
<dbReference type="RefSeq" id="WP_027886220.1">
    <property type="nucleotide sequence ID" value="NZ_BMWY01000001.1"/>
</dbReference>
<name>A0ABQ3BMV3_9FLAO</name>
<dbReference type="PANTHER" id="PTHR45431:SF3">
    <property type="entry name" value="RHODANESE-LIKE DOMAIN-CONTAINING PROTEIN 15, CHLOROPLASTIC"/>
    <property type="match status" value="1"/>
</dbReference>
<sequence>MKNKILYLAVLVLSLSFCVSCKEGIAQEEEEEEETIEMVTPDEAENLSKMEEVKVLDVRTEEEFSAEHIKNAQNIVYDENFSDKISDLDKSKPVIVYCKSGGRSEKSAQILKDSGFVKVYDLKGGITQWKYDKKETEK</sequence>